<keyword evidence="3" id="KW-1185">Reference proteome</keyword>
<dbReference type="EMBL" id="CP011853">
    <property type="protein sequence ID" value="ALG85241.1"/>
    <property type="molecule type" value="Genomic_DNA"/>
</dbReference>
<accession>A0A0N9NA85</accession>
<name>A0A0N9NA85_9ACTN</name>
<evidence type="ECO:0000313" key="2">
    <source>
        <dbReference type="EMBL" id="ALG85241.1"/>
    </source>
</evidence>
<evidence type="ECO:0000259" key="1">
    <source>
        <dbReference type="Pfam" id="PF16571"/>
    </source>
</evidence>
<dbReference type="RefSeq" id="WP_062393314.1">
    <property type="nucleotide sequence ID" value="NZ_CP011853.1"/>
</dbReference>
<protein>
    <recommendedName>
        <fullName evidence="1">Elongation factor G-binding protein C-terminal treble-clef zinc-finger domain-containing protein</fullName>
    </recommendedName>
</protein>
<reference evidence="3" key="1">
    <citation type="submission" date="2015-06" db="EMBL/GenBank/DDBJ databases">
        <title>Complete genome sequence and metabolic analysis of phthalate degradation pathway in Gordonia sp. QH-11.</title>
        <authorList>
            <person name="Jin D."/>
            <person name="Kong X."/>
            <person name="Bai Z."/>
        </authorList>
    </citation>
    <scope>NUCLEOTIDE SEQUENCE [LARGE SCALE GENOMIC DNA]</scope>
    <source>
        <strain evidence="3">QH-11</strain>
    </source>
</reference>
<organism evidence="2 3">
    <name type="scientific">Gordonia phthalatica</name>
    <dbReference type="NCBI Taxonomy" id="1136941"/>
    <lineage>
        <taxon>Bacteria</taxon>
        <taxon>Bacillati</taxon>
        <taxon>Actinomycetota</taxon>
        <taxon>Actinomycetes</taxon>
        <taxon>Mycobacteriales</taxon>
        <taxon>Gordoniaceae</taxon>
        <taxon>Gordonia</taxon>
    </lineage>
</organism>
<dbReference type="OrthoDB" id="4171838at2"/>
<dbReference type="InterPro" id="IPR032330">
    <property type="entry name" value="EF-G-binding_C"/>
</dbReference>
<evidence type="ECO:0000313" key="3">
    <source>
        <dbReference type="Proteomes" id="UP000063789"/>
    </source>
</evidence>
<dbReference type="AlphaFoldDB" id="A0A0N9NA85"/>
<dbReference type="STRING" id="1136941.ACH46_13100"/>
<feature type="domain" description="Elongation factor G-binding protein C-terminal treble-clef zinc-finger" evidence="1">
    <location>
        <begin position="8"/>
        <end position="159"/>
    </location>
</feature>
<reference evidence="2 3" key="2">
    <citation type="journal article" date="2017" name="Int. J. Syst. Evol. Microbiol.">
        <title>Gordonia phthalatica sp. nov., a di-n-butyl phthalate-degrading bacterium isolated from activated sludge.</title>
        <authorList>
            <person name="Jin D."/>
            <person name="Kong X."/>
            <person name="Jia M."/>
            <person name="Yu X."/>
            <person name="Wang X."/>
            <person name="Zhuang X."/>
            <person name="Deng Y."/>
            <person name="Bai Z."/>
        </authorList>
    </citation>
    <scope>NUCLEOTIDE SEQUENCE [LARGE SCALE GENOMIC DNA]</scope>
    <source>
        <strain evidence="2 3">QH-11</strain>
    </source>
</reference>
<dbReference type="KEGG" id="goq:ACH46_13100"/>
<dbReference type="Pfam" id="PF16571">
    <property type="entry name" value="FBP_C"/>
    <property type="match status" value="1"/>
</dbReference>
<dbReference type="Proteomes" id="UP000063789">
    <property type="component" value="Chromosome"/>
</dbReference>
<dbReference type="PATRIC" id="fig|1136941.3.peg.2666"/>
<gene>
    <name evidence="2" type="ORF">ACH46_13100</name>
</gene>
<sequence>MNKYSQKQILDAFRGATRSEVKKVTFPLDFDDVDFDRREFYGWRDRKMPRRAYIVVEHDDELVALILNRAEAKPSRRAMCAWCRDVDLSEEAVLYTVRRGGSNGRRGDTLGTLVCSGFSCSKHARKLPPAFHKGTDLKAIREEQVAGLRQRVHSFVAEVLSTED</sequence>
<proteinExistence type="predicted"/>